<accession>A0ACB7TQ78</accession>
<dbReference type="EMBL" id="CM023481">
    <property type="protein sequence ID" value="KAH6948401.1"/>
    <property type="molecule type" value="Genomic_DNA"/>
</dbReference>
<gene>
    <name evidence="1" type="ORF">HPB50_024144</name>
</gene>
<organism evidence="1 2">
    <name type="scientific">Hyalomma asiaticum</name>
    <name type="common">Tick</name>
    <dbReference type="NCBI Taxonomy" id="266040"/>
    <lineage>
        <taxon>Eukaryota</taxon>
        <taxon>Metazoa</taxon>
        <taxon>Ecdysozoa</taxon>
        <taxon>Arthropoda</taxon>
        <taxon>Chelicerata</taxon>
        <taxon>Arachnida</taxon>
        <taxon>Acari</taxon>
        <taxon>Parasitiformes</taxon>
        <taxon>Ixodida</taxon>
        <taxon>Ixodoidea</taxon>
        <taxon>Ixodidae</taxon>
        <taxon>Hyalomminae</taxon>
        <taxon>Hyalomma</taxon>
    </lineage>
</organism>
<evidence type="ECO:0000313" key="1">
    <source>
        <dbReference type="EMBL" id="KAH6948401.1"/>
    </source>
</evidence>
<comment type="caution">
    <text evidence="1">The sequence shown here is derived from an EMBL/GenBank/DDBJ whole genome shotgun (WGS) entry which is preliminary data.</text>
</comment>
<reference evidence="1" key="1">
    <citation type="submission" date="2020-05" db="EMBL/GenBank/DDBJ databases">
        <title>Large-scale comparative analyses of tick genomes elucidate their genetic diversity and vector capacities.</title>
        <authorList>
            <person name="Jia N."/>
            <person name="Wang J."/>
            <person name="Shi W."/>
            <person name="Du L."/>
            <person name="Sun Y."/>
            <person name="Zhan W."/>
            <person name="Jiang J."/>
            <person name="Wang Q."/>
            <person name="Zhang B."/>
            <person name="Ji P."/>
            <person name="Sakyi L.B."/>
            <person name="Cui X."/>
            <person name="Yuan T."/>
            <person name="Jiang B."/>
            <person name="Yang W."/>
            <person name="Lam T.T.-Y."/>
            <person name="Chang Q."/>
            <person name="Ding S."/>
            <person name="Wang X."/>
            <person name="Zhu J."/>
            <person name="Ruan X."/>
            <person name="Zhao L."/>
            <person name="Wei J."/>
            <person name="Que T."/>
            <person name="Du C."/>
            <person name="Cheng J."/>
            <person name="Dai P."/>
            <person name="Han X."/>
            <person name="Huang E."/>
            <person name="Gao Y."/>
            <person name="Liu J."/>
            <person name="Shao H."/>
            <person name="Ye R."/>
            <person name="Li L."/>
            <person name="Wei W."/>
            <person name="Wang X."/>
            <person name="Wang C."/>
            <person name="Yang T."/>
            <person name="Huo Q."/>
            <person name="Li W."/>
            <person name="Guo W."/>
            <person name="Chen H."/>
            <person name="Zhou L."/>
            <person name="Ni X."/>
            <person name="Tian J."/>
            <person name="Zhou Y."/>
            <person name="Sheng Y."/>
            <person name="Liu T."/>
            <person name="Pan Y."/>
            <person name="Xia L."/>
            <person name="Li J."/>
            <person name="Zhao F."/>
            <person name="Cao W."/>
        </authorList>
    </citation>
    <scope>NUCLEOTIDE SEQUENCE</scope>
    <source>
        <strain evidence="1">Hyas-2018</strain>
    </source>
</reference>
<sequence length="110" mass="11651">MTEHAIGGASRAHTQKEAGAPGLPLRSPVLPCSAAEQRAGTARSRRGSRCNNGRGNRTPVAGRHRDSGCSPPKRRRPSSARQASGRRHVITDAAASDQITEHSASRCCRC</sequence>
<protein>
    <submittedName>
        <fullName evidence="1">Uncharacterized protein</fullName>
    </submittedName>
</protein>
<proteinExistence type="predicted"/>
<dbReference type="Proteomes" id="UP000821845">
    <property type="component" value="Chromosome 1"/>
</dbReference>
<evidence type="ECO:0000313" key="2">
    <source>
        <dbReference type="Proteomes" id="UP000821845"/>
    </source>
</evidence>
<name>A0ACB7TQ78_HYAAI</name>
<keyword evidence="2" id="KW-1185">Reference proteome</keyword>